<dbReference type="Proteomes" id="UP000261520">
    <property type="component" value="Unplaced"/>
</dbReference>
<dbReference type="SMART" id="SM00054">
    <property type="entry name" value="EFh"/>
    <property type="match status" value="3"/>
</dbReference>
<dbReference type="CDD" id="cd00051">
    <property type="entry name" value="EFh"/>
    <property type="match status" value="2"/>
</dbReference>
<dbReference type="Ensembl" id="ENSPMGT00000006270.1">
    <property type="protein sequence ID" value="ENSPMGP00000005903.1"/>
    <property type="gene ID" value="ENSPMGG00000004970.1"/>
</dbReference>
<evidence type="ECO:0000256" key="1">
    <source>
        <dbReference type="ARBA" id="ARBA00022723"/>
    </source>
</evidence>
<keyword evidence="1" id="KW-0479">Metal-binding</keyword>
<feature type="domain" description="EF-hand" evidence="4">
    <location>
        <begin position="52"/>
        <end position="87"/>
    </location>
</feature>
<keyword evidence="6" id="KW-1185">Reference proteome</keyword>
<dbReference type="InterPro" id="IPR018247">
    <property type="entry name" value="EF_Hand_1_Ca_BS"/>
</dbReference>
<dbReference type="STRING" id="409849.ENSPMGP00000005903"/>
<dbReference type="PROSITE" id="PS50222">
    <property type="entry name" value="EF_HAND_2"/>
    <property type="match status" value="2"/>
</dbReference>
<dbReference type="InterPro" id="IPR002048">
    <property type="entry name" value="EF_hand_dom"/>
</dbReference>
<evidence type="ECO:0000313" key="6">
    <source>
        <dbReference type="Proteomes" id="UP000261520"/>
    </source>
</evidence>
<accession>A0A3B3ZMN3</accession>
<dbReference type="SUPFAM" id="SSF47473">
    <property type="entry name" value="EF-hand"/>
    <property type="match status" value="1"/>
</dbReference>
<keyword evidence="3" id="KW-0106">Calcium</keyword>
<dbReference type="PANTHER" id="PTHR34524">
    <property type="entry name" value="CALCYPHOSIN"/>
    <property type="match status" value="1"/>
</dbReference>
<protein>
    <recommendedName>
        <fullName evidence="4">EF-hand domain-containing protein</fullName>
    </recommendedName>
</protein>
<organism evidence="5 6">
    <name type="scientific">Periophthalmus magnuspinnatus</name>
    <dbReference type="NCBI Taxonomy" id="409849"/>
    <lineage>
        <taxon>Eukaryota</taxon>
        <taxon>Metazoa</taxon>
        <taxon>Chordata</taxon>
        <taxon>Craniata</taxon>
        <taxon>Vertebrata</taxon>
        <taxon>Euteleostomi</taxon>
        <taxon>Actinopterygii</taxon>
        <taxon>Neopterygii</taxon>
        <taxon>Teleostei</taxon>
        <taxon>Neoteleostei</taxon>
        <taxon>Acanthomorphata</taxon>
        <taxon>Gobiaria</taxon>
        <taxon>Gobiiformes</taxon>
        <taxon>Gobioidei</taxon>
        <taxon>Gobiidae</taxon>
        <taxon>Oxudercinae</taxon>
        <taxon>Periophthalmus</taxon>
    </lineage>
</organism>
<dbReference type="Gene3D" id="1.10.238.10">
    <property type="entry name" value="EF-hand"/>
    <property type="match status" value="2"/>
</dbReference>
<reference evidence="5" key="1">
    <citation type="submission" date="2025-08" db="UniProtKB">
        <authorList>
            <consortium name="Ensembl"/>
        </authorList>
    </citation>
    <scope>IDENTIFICATION</scope>
</reference>
<evidence type="ECO:0000256" key="2">
    <source>
        <dbReference type="ARBA" id="ARBA00022737"/>
    </source>
</evidence>
<dbReference type="InterPro" id="IPR051581">
    <property type="entry name" value="Ca-bind"/>
</dbReference>
<dbReference type="Pfam" id="PF13202">
    <property type="entry name" value="EF-hand_5"/>
    <property type="match status" value="1"/>
</dbReference>
<evidence type="ECO:0000259" key="4">
    <source>
        <dbReference type="PROSITE" id="PS50222"/>
    </source>
</evidence>
<proteinExistence type="predicted"/>
<name>A0A3B3ZMN3_9GOBI</name>
<dbReference type="InterPro" id="IPR011992">
    <property type="entry name" value="EF-hand-dom_pair"/>
</dbReference>
<sequence>AGTGSSQKSWRRCVWRGTSGLKLAFRKIVKKNSYTLNSEEFEQYLKNAGLSLETEEVAAVFKEFDRDGNGAMDVNEFFIALRPPMSEYRKKVIMEVFQKIDKTGDGVITIEDLKNEGIINTTFCLGSVDEALSSFLKVFETLDGKDAKVTKEEFVHFYSDVSLHVEEDQAFVSILEKVWKVKVNSTY</sequence>
<evidence type="ECO:0000256" key="3">
    <source>
        <dbReference type="ARBA" id="ARBA00022837"/>
    </source>
</evidence>
<dbReference type="PROSITE" id="PS00018">
    <property type="entry name" value="EF_HAND_1"/>
    <property type="match status" value="1"/>
</dbReference>
<dbReference type="AlphaFoldDB" id="A0A3B3ZMN3"/>
<reference evidence="5" key="2">
    <citation type="submission" date="2025-09" db="UniProtKB">
        <authorList>
            <consortium name="Ensembl"/>
        </authorList>
    </citation>
    <scope>IDENTIFICATION</scope>
</reference>
<dbReference type="GO" id="GO:0005509">
    <property type="term" value="F:calcium ion binding"/>
    <property type="evidence" value="ECO:0007669"/>
    <property type="project" value="InterPro"/>
</dbReference>
<feature type="domain" description="EF-hand" evidence="4">
    <location>
        <begin position="88"/>
        <end position="123"/>
    </location>
</feature>
<dbReference type="PANTHER" id="PTHR34524:SF6">
    <property type="entry name" value="CALCYPHOSINE LIKE"/>
    <property type="match status" value="1"/>
</dbReference>
<dbReference type="Pfam" id="PF13499">
    <property type="entry name" value="EF-hand_7"/>
    <property type="match status" value="1"/>
</dbReference>
<keyword evidence="2" id="KW-0677">Repeat</keyword>
<evidence type="ECO:0000313" key="5">
    <source>
        <dbReference type="Ensembl" id="ENSPMGP00000005903.1"/>
    </source>
</evidence>